<accession>A0A0F9VPA3</accession>
<feature type="transmembrane region" description="Helical" evidence="6">
    <location>
        <begin position="243"/>
        <end position="263"/>
    </location>
</feature>
<evidence type="ECO:0000256" key="3">
    <source>
        <dbReference type="ARBA" id="ARBA00022692"/>
    </source>
</evidence>
<dbReference type="InterPro" id="IPR004869">
    <property type="entry name" value="MMPL_dom"/>
</dbReference>
<keyword evidence="3 6" id="KW-0812">Transmembrane</keyword>
<dbReference type="GO" id="GO:0005886">
    <property type="term" value="C:plasma membrane"/>
    <property type="evidence" value="ECO:0007669"/>
    <property type="project" value="UniProtKB-SubCell"/>
</dbReference>
<keyword evidence="5 6" id="KW-0472">Membrane</keyword>
<name>A0A0F9VPA3_9ZZZZ</name>
<keyword evidence="4 6" id="KW-1133">Transmembrane helix</keyword>
<feature type="transmembrane region" description="Helical" evidence="6">
    <location>
        <begin position="635"/>
        <end position="656"/>
    </location>
</feature>
<feature type="transmembrane region" description="Helical" evidence="6">
    <location>
        <begin position="217"/>
        <end position="236"/>
    </location>
</feature>
<evidence type="ECO:0000259" key="7">
    <source>
        <dbReference type="PROSITE" id="PS50156"/>
    </source>
</evidence>
<feature type="transmembrane region" description="Helical" evidence="6">
    <location>
        <begin position="313"/>
        <end position="334"/>
    </location>
</feature>
<dbReference type="AlphaFoldDB" id="A0A0F9VPA3"/>
<feature type="domain" description="SSD" evidence="7">
    <location>
        <begin position="661"/>
        <end position="760"/>
    </location>
</feature>
<dbReference type="Gene3D" id="1.20.1640.10">
    <property type="entry name" value="Multidrug efflux transporter AcrB transmembrane domain"/>
    <property type="match status" value="2"/>
</dbReference>
<reference evidence="8" key="1">
    <citation type="journal article" date="2015" name="Nature">
        <title>Complex archaea that bridge the gap between prokaryotes and eukaryotes.</title>
        <authorList>
            <person name="Spang A."/>
            <person name="Saw J.H."/>
            <person name="Jorgensen S.L."/>
            <person name="Zaremba-Niedzwiedzka K."/>
            <person name="Martijn J."/>
            <person name="Lind A.E."/>
            <person name="van Eijk R."/>
            <person name="Schleper C."/>
            <person name="Guy L."/>
            <person name="Ettema T.J."/>
        </authorList>
    </citation>
    <scope>NUCLEOTIDE SEQUENCE</scope>
</reference>
<sequence length="778" mass="84652">MIPRILINYRALWLVISLIMATVLAIAIPAISFDTRVSVLLGDNDPYVSERDQLAAEFPGRQDISIAVIAASGTTDVFSAPILEALGALHREYRRIPYTGRASSVVAYDSPFGEIGLFPGRFRNFHEVSADAMAAARDKAMADQFINGILVSPNADLALFSAQLTLSTSNSAQNREIADGIDAVLGDLRAAHPDITFAPGAEALFETSTRDAMIRDLTRLLPLVILLCVLFICYCFQSVRHGACILLITLLTITCTIGTLAWADIALNSVSVMAPLVVVIIAVANTAHILSVYRQQLTGAASAAMAMRHSLAFNLRPVSLAALTTAIGFASLNYASAPAISQFGTIVALGVMFAWLLSFLCFPALVMAVGGPAGEVRLAGAFLRFSQRLVARYDRLIFTGVIVAGVIAAALLPLNKPDFNRLDFIDQDSPLHAYYALLNERMQRGTGMNYGIVATTPSGVRPDGAIEPEFLQRVDEFSGWLRQREDVLEVASLVEVVKTINDTLEGSQAGDGVDNYRLPDSVDMVEQHLMNYVSVQRDSYALSNFINADFSTIRFFITTTPLTNQGLIDLDLAIGDYFRNTFADQNMRLLHGSNTLLFARMDKTVTVELIQSYLISLLMITIALSIGLRSLYFGLVSVIPNLLPATLVFGAWGLLVGTVDPFVMMLFSISIGLVVDDTVHILSTYQRQRQQGLDVEHAIQAAITKAGPALTITTAVLTLGALILLLASTLYFQQAARLLVPIVVLALILDLTFLPVLLSRLEKAREQFQSRQRRTPVN</sequence>
<feature type="transmembrane region" description="Helical" evidence="6">
    <location>
        <begin position="610"/>
        <end position="628"/>
    </location>
</feature>
<comment type="subcellular location">
    <subcellularLocation>
        <location evidence="1">Cell membrane</location>
        <topology evidence="1">Multi-pass membrane protein</topology>
    </subcellularLocation>
</comment>
<evidence type="ECO:0000256" key="6">
    <source>
        <dbReference type="SAM" id="Phobius"/>
    </source>
</evidence>
<feature type="transmembrane region" description="Helical" evidence="6">
    <location>
        <begin position="395"/>
        <end position="414"/>
    </location>
</feature>
<feature type="transmembrane region" description="Helical" evidence="6">
    <location>
        <begin position="662"/>
        <end position="685"/>
    </location>
</feature>
<evidence type="ECO:0000256" key="4">
    <source>
        <dbReference type="ARBA" id="ARBA00022989"/>
    </source>
</evidence>
<dbReference type="PANTHER" id="PTHR33406">
    <property type="entry name" value="MEMBRANE PROTEIN MJ1562-RELATED"/>
    <property type="match status" value="1"/>
</dbReference>
<evidence type="ECO:0000256" key="5">
    <source>
        <dbReference type="ARBA" id="ARBA00023136"/>
    </source>
</evidence>
<proteinExistence type="predicted"/>
<evidence type="ECO:0000313" key="8">
    <source>
        <dbReference type="EMBL" id="KKO06941.1"/>
    </source>
</evidence>
<feature type="transmembrane region" description="Helical" evidence="6">
    <location>
        <begin position="12"/>
        <end position="31"/>
    </location>
</feature>
<dbReference type="Pfam" id="PF03176">
    <property type="entry name" value="MMPL"/>
    <property type="match status" value="2"/>
</dbReference>
<protein>
    <recommendedName>
        <fullName evidence="7">SSD domain-containing protein</fullName>
    </recommendedName>
</protein>
<feature type="transmembrane region" description="Helical" evidence="6">
    <location>
        <begin position="269"/>
        <end position="293"/>
    </location>
</feature>
<gene>
    <name evidence="8" type="ORF">LCGC14_0061270</name>
</gene>
<evidence type="ECO:0000256" key="1">
    <source>
        <dbReference type="ARBA" id="ARBA00004651"/>
    </source>
</evidence>
<comment type="caution">
    <text evidence="8">The sequence shown here is derived from an EMBL/GenBank/DDBJ whole genome shotgun (WGS) entry which is preliminary data.</text>
</comment>
<dbReference type="PROSITE" id="PS50156">
    <property type="entry name" value="SSD"/>
    <property type="match status" value="2"/>
</dbReference>
<dbReference type="SUPFAM" id="SSF82866">
    <property type="entry name" value="Multidrug efflux transporter AcrB transmembrane domain"/>
    <property type="match status" value="2"/>
</dbReference>
<evidence type="ECO:0000256" key="2">
    <source>
        <dbReference type="ARBA" id="ARBA00022475"/>
    </source>
</evidence>
<feature type="transmembrane region" description="Helical" evidence="6">
    <location>
        <begin position="738"/>
        <end position="758"/>
    </location>
</feature>
<dbReference type="InterPro" id="IPR000731">
    <property type="entry name" value="SSD"/>
</dbReference>
<dbReference type="PANTHER" id="PTHR33406:SF12">
    <property type="entry name" value="BLR2997 PROTEIN"/>
    <property type="match status" value="1"/>
</dbReference>
<keyword evidence="2" id="KW-1003">Cell membrane</keyword>
<dbReference type="EMBL" id="LAZR01000014">
    <property type="protein sequence ID" value="KKO06941.1"/>
    <property type="molecule type" value="Genomic_DNA"/>
</dbReference>
<organism evidence="8">
    <name type="scientific">marine sediment metagenome</name>
    <dbReference type="NCBI Taxonomy" id="412755"/>
    <lineage>
        <taxon>unclassified sequences</taxon>
        <taxon>metagenomes</taxon>
        <taxon>ecological metagenomes</taxon>
    </lineage>
</organism>
<feature type="domain" description="SSD" evidence="7">
    <location>
        <begin position="246"/>
        <end position="368"/>
    </location>
</feature>
<feature type="transmembrane region" description="Helical" evidence="6">
    <location>
        <begin position="706"/>
        <end position="732"/>
    </location>
</feature>
<dbReference type="InterPro" id="IPR050545">
    <property type="entry name" value="Mycobact_MmpL"/>
</dbReference>
<feature type="transmembrane region" description="Helical" evidence="6">
    <location>
        <begin position="346"/>
        <end position="374"/>
    </location>
</feature>